<organism evidence="1 2">
    <name type="scientific">Malassezia sympodialis (strain ATCC 42132)</name>
    <name type="common">Atopic eczema-associated yeast</name>
    <dbReference type="NCBI Taxonomy" id="1230383"/>
    <lineage>
        <taxon>Eukaryota</taxon>
        <taxon>Fungi</taxon>
        <taxon>Dikarya</taxon>
        <taxon>Basidiomycota</taxon>
        <taxon>Ustilaginomycotina</taxon>
        <taxon>Malasseziomycetes</taxon>
        <taxon>Malasseziales</taxon>
        <taxon>Malasseziaceae</taxon>
        <taxon>Malassezia</taxon>
    </lineage>
</organism>
<keyword evidence="2" id="KW-1185">Reference proteome</keyword>
<dbReference type="VEuPathDB" id="FungiDB:MSYG_4256"/>
<dbReference type="Proteomes" id="UP000186303">
    <property type="component" value="Chromosome 8"/>
</dbReference>
<protein>
    <submittedName>
        <fullName evidence="1">Uncharacterized protein</fullName>
    </submittedName>
</protein>
<dbReference type="EMBL" id="LT671828">
    <property type="protein sequence ID" value="SHO79902.1"/>
    <property type="molecule type" value="Genomic_DNA"/>
</dbReference>
<accession>A0A1M8ABS3</accession>
<dbReference type="AlphaFoldDB" id="A0A1M8ABS3"/>
<reference evidence="2" key="1">
    <citation type="journal article" date="2017" name="Nucleic Acids Res.">
        <title>Proteogenomics produces comprehensive and highly accurate protein-coding gene annotation in a complete genome assembly of Malassezia sympodialis.</title>
        <authorList>
            <person name="Zhu Y."/>
            <person name="Engstroem P.G."/>
            <person name="Tellgren-Roth C."/>
            <person name="Baudo C.D."/>
            <person name="Kennell J.C."/>
            <person name="Sun S."/>
            <person name="Billmyre R.B."/>
            <person name="Schroeder M.S."/>
            <person name="Andersson A."/>
            <person name="Holm T."/>
            <person name="Sigurgeirsson B."/>
            <person name="Wu G."/>
            <person name="Sankaranarayanan S.R."/>
            <person name="Siddharthan R."/>
            <person name="Sanyal K."/>
            <person name="Lundeberg J."/>
            <person name="Nystedt B."/>
            <person name="Boekhout T."/>
            <person name="Dawson T.L. Jr."/>
            <person name="Heitman J."/>
            <person name="Scheynius A."/>
            <person name="Lehtioe J."/>
        </authorList>
    </citation>
    <scope>NUCLEOTIDE SEQUENCE [LARGE SCALE GENOMIC DNA]</scope>
    <source>
        <strain evidence="2">ATCC 42132</strain>
    </source>
</reference>
<evidence type="ECO:0000313" key="2">
    <source>
        <dbReference type="Proteomes" id="UP000186303"/>
    </source>
</evidence>
<name>A0A1M8ABS3_MALS4</name>
<gene>
    <name evidence="1" type="ORF">MSYG_4256</name>
</gene>
<sequence length="129" mass="14339">MSTLENGAVHPLLVHEPGAHVHTNVETVAHHLRTLSVIEREDIQRVLGLVVIKLFAVVAYCVIRSTGKQVILGRCTERRSSHADKNQGEHRQVLEEVLHDDQGRVGEPPISSAPYTRFGLGPYWSSFGE</sequence>
<proteinExistence type="predicted"/>
<evidence type="ECO:0000313" key="1">
    <source>
        <dbReference type="EMBL" id="SHO79902.1"/>
    </source>
</evidence>